<organism evidence="1 2">
    <name type="scientific">Channa striata</name>
    <name type="common">Snakehead murrel</name>
    <name type="synonym">Ophicephalus striatus</name>
    <dbReference type="NCBI Taxonomy" id="64152"/>
    <lineage>
        <taxon>Eukaryota</taxon>
        <taxon>Metazoa</taxon>
        <taxon>Chordata</taxon>
        <taxon>Craniata</taxon>
        <taxon>Vertebrata</taxon>
        <taxon>Euteleostomi</taxon>
        <taxon>Actinopterygii</taxon>
        <taxon>Neopterygii</taxon>
        <taxon>Teleostei</taxon>
        <taxon>Neoteleostei</taxon>
        <taxon>Acanthomorphata</taxon>
        <taxon>Anabantaria</taxon>
        <taxon>Anabantiformes</taxon>
        <taxon>Channoidei</taxon>
        <taxon>Channidae</taxon>
        <taxon>Channa</taxon>
    </lineage>
</organism>
<comment type="caution">
    <text evidence="1">The sequence shown here is derived from an EMBL/GenBank/DDBJ whole genome shotgun (WGS) entry which is preliminary data.</text>
</comment>
<sequence>MHFECKSTAQRSHQDSSRGISMFMFTSGLWRHKPGDNRERFVLFGSLHLPHYIAEGNTLLLIPLTLQLVKGAFKNHQVFHKFWEMPVMNEHGGVFQCQLAEEA</sequence>
<dbReference type="EMBL" id="JAUPFM010000008">
    <property type="protein sequence ID" value="KAK2844882.1"/>
    <property type="molecule type" value="Genomic_DNA"/>
</dbReference>
<gene>
    <name evidence="1" type="ORF">Q5P01_011541</name>
</gene>
<name>A0AA88MXP1_CHASR</name>
<protein>
    <submittedName>
        <fullName evidence="1">Uncharacterized protein</fullName>
    </submittedName>
</protein>
<dbReference type="Proteomes" id="UP001187415">
    <property type="component" value="Unassembled WGS sequence"/>
</dbReference>
<proteinExistence type="predicted"/>
<dbReference type="AlphaFoldDB" id="A0AA88MXP1"/>
<reference evidence="1" key="1">
    <citation type="submission" date="2023-07" db="EMBL/GenBank/DDBJ databases">
        <title>Chromosome-level Genome Assembly of Striped Snakehead (Channa striata).</title>
        <authorList>
            <person name="Liu H."/>
        </authorList>
    </citation>
    <scope>NUCLEOTIDE SEQUENCE</scope>
    <source>
        <strain evidence="1">Gz</strain>
        <tissue evidence="1">Muscle</tissue>
    </source>
</reference>
<evidence type="ECO:0000313" key="2">
    <source>
        <dbReference type="Proteomes" id="UP001187415"/>
    </source>
</evidence>
<accession>A0AA88MXP1</accession>
<evidence type="ECO:0000313" key="1">
    <source>
        <dbReference type="EMBL" id="KAK2844882.1"/>
    </source>
</evidence>
<keyword evidence="2" id="KW-1185">Reference proteome</keyword>